<keyword evidence="6" id="KW-1185">Reference proteome</keyword>
<evidence type="ECO:0000256" key="4">
    <source>
        <dbReference type="ARBA" id="ARBA00023186"/>
    </source>
</evidence>
<dbReference type="GO" id="GO:0005737">
    <property type="term" value="C:cytoplasm"/>
    <property type="evidence" value="ECO:0007669"/>
    <property type="project" value="UniProtKB-SubCell"/>
</dbReference>
<dbReference type="AlphaFoldDB" id="A0AAJ3NUJ7"/>
<dbReference type="EMBL" id="LQPR01000011">
    <property type="protein sequence ID" value="ORW74089.1"/>
    <property type="molecule type" value="Genomic_DNA"/>
</dbReference>
<evidence type="ECO:0000313" key="5">
    <source>
        <dbReference type="EMBL" id="ORW74089.1"/>
    </source>
</evidence>
<evidence type="ECO:0000313" key="6">
    <source>
        <dbReference type="Proteomes" id="UP000193387"/>
    </source>
</evidence>
<gene>
    <name evidence="5" type="ORF">AWC23_06160</name>
</gene>
<comment type="subcellular location">
    <subcellularLocation>
        <location evidence="1">Cytoplasm</location>
    </subcellularLocation>
</comment>
<accession>A0AAJ3NUJ7</accession>
<organism evidence="5 6">
    <name type="scientific">Mycobacterium saskatchewanense</name>
    <dbReference type="NCBI Taxonomy" id="220927"/>
    <lineage>
        <taxon>Bacteria</taxon>
        <taxon>Bacillati</taxon>
        <taxon>Actinomycetota</taxon>
        <taxon>Actinomycetes</taxon>
        <taxon>Mycobacteriales</taxon>
        <taxon>Mycobacteriaceae</taxon>
        <taxon>Mycobacterium</taxon>
        <taxon>Mycobacterium simiae complex</taxon>
    </lineage>
</organism>
<evidence type="ECO:0000256" key="3">
    <source>
        <dbReference type="ARBA" id="ARBA00022490"/>
    </source>
</evidence>
<keyword evidence="3" id="KW-0963">Cytoplasm</keyword>
<dbReference type="InterPro" id="IPR025734">
    <property type="entry name" value="EspG"/>
</dbReference>
<protein>
    <recommendedName>
        <fullName evidence="7">ESX secretion-associated protein EspG</fullName>
    </recommendedName>
</protein>
<evidence type="ECO:0000256" key="1">
    <source>
        <dbReference type="ARBA" id="ARBA00004496"/>
    </source>
</evidence>
<comment type="caution">
    <text evidence="5">The sequence shown here is derived from an EMBL/GenBank/DDBJ whole genome shotgun (WGS) entry which is preliminary data.</text>
</comment>
<dbReference type="Proteomes" id="UP000193387">
    <property type="component" value="Unassembled WGS sequence"/>
</dbReference>
<keyword evidence="4" id="KW-0143">Chaperone</keyword>
<reference evidence="5 6" key="1">
    <citation type="submission" date="2016-01" db="EMBL/GenBank/DDBJ databases">
        <title>The new phylogeny of the genus Mycobacterium.</title>
        <authorList>
            <person name="Tarcisio F."/>
            <person name="Conor M."/>
            <person name="Antonella G."/>
            <person name="Elisabetta G."/>
            <person name="Giulia F.S."/>
            <person name="Sara T."/>
            <person name="Anna F."/>
            <person name="Clotilde B."/>
            <person name="Roberto B."/>
            <person name="Veronica D.S."/>
            <person name="Fabio R."/>
            <person name="Monica P."/>
            <person name="Olivier J."/>
            <person name="Enrico T."/>
            <person name="Nicola S."/>
        </authorList>
    </citation>
    <scope>NUCLEOTIDE SEQUENCE [LARGE SCALE GENOMIC DNA]</scope>
    <source>
        <strain evidence="5 6">DSM 44616</strain>
    </source>
</reference>
<comment type="similarity">
    <text evidence="2">Belongs to the EspG family.</text>
</comment>
<dbReference type="Pfam" id="PF14011">
    <property type="entry name" value="ESX-1_EspG"/>
    <property type="match status" value="1"/>
</dbReference>
<proteinExistence type="inferred from homology"/>
<dbReference type="RefSeq" id="WP_085254275.1">
    <property type="nucleotide sequence ID" value="NZ_AP022573.1"/>
</dbReference>
<evidence type="ECO:0000256" key="2">
    <source>
        <dbReference type="ARBA" id="ARBA00006411"/>
    </source>
</evidence>
<evidence type="ECO:0008006" key="7">
    <source>
        <dbReference type="Google" id="ProtNLM"/>
    </source>
</evidence>
<name>A0AAJ3NUJ7_9MYCO</name>
<sequence length="275" mass="29251">MSTALSHQVTLTDDQLRVVATRIGMHDLPAVLASRPRHATVAVREAAYERAARQLFAHNLIVGGAVHPELVPVLQALHRPERELAMRVVTPDGTARISVVRRGALCVLARRIADEILLRTVGHGIEWHDVASALLAELPQAGPADVHPVAAPLQEMAESLSGTHDCVELADRIRALGAEPHVAMLLGAALSSRQAFGEIVYYALAGAEDRISRGPAAVAVFYTKRGRVIGVPSVSPTGQLWSTLKGGSDHALAQALGQLVELADEGWSTLGGNEF</sequence>